<sequence>MLSGEGEKHNSFQGEASSSLFPAGFRVGHARAEDVLDSEVGTEHLGAIYKP</sequence>
<organism evidence="1 2">
    <name type="scientific">Cordyceps militaris (strain CM01)</name>
    <name type="common">Caterpillar fungus</name>
    <dbReference type="NCBI Taxonomy" id="983644"/>
    <lineage>
        <taxon>Eukaryota</taxon>
        <taxon>Fungi</taxon>
        <taxon>Dikarya</taxon>
        <taxon>Ascomycota</taxon>
        <taxon>Pezizomycotina</taxon>
        <taxon>Sordariomycetes</taxon>
        <taxon>Hypocreomycetidae</taxon>
        <taxon>Hypocreales</taxon>
        <taxon>Cordycipitaceae</taxon>
        <taxon>Cordyceps</taxon>
    </lineage>
</organism>
<dbReference type="InParanoid" id="G3J420"/>
<evidence type="ECO:0000313" key="2">
    <source>
        <dbReference type="Proteomes" id="UP000001610"/>
    </source>
</evidence>
<dbReference type="EMBL" id="JH126399">
    <property type="protein sequence ID" value="EGX96591.1"/>
    <property type="molecule type" value="Genomic_DNA"/>
</dbReference>
<dbReference type="RefSeq" id="XP_006666468.1">
    <property type="nucleotide sequence ID" value="XM_006666405.1"/>
</dbReference>
<gene>
    <name evidence="1" type="ORF">CCM_01249</name>
</gene>
<protein>
    <submittedName>
        <fullName evidence="1">Uncharacterized protein</fullName>
    </submittedName>
</protein>
<dbReference type="Proteomes" id="UP000001610">
    <property type="component" value="Unassembled WGS sequence"/>
</dbReference>
<proteinExistence type="predicted"/>
<dbReference type="HOGENOM" id="CLU_3106263_0_0_1"/>
<name>G3J420_CORMM</name>
<reference evidence="1 2" key="1">
    <citation type="journal article" date="2011" name="Genome Biol.">
        <title>Genome sequence of the insect pathogenic fungus Cordyceps militaris, a valued traditional Chinese medicine.</title>
        <authorList>
            <person name="Zheng P."/>
            <person name="Xia Y."/>
            <person name="Xiao G."/>
            <person name="Xiong C."/>
            <person name="Hu X."/>
            <person name="Zhang S."/>
            <person name="Zheng H."/>
            <person name="Huang Y."/>
            <person name="Zhou Y."/>
            <person name="Wang S."/>
            <person name="Zhao G.P."/>
            <person name="Liu X."/>
            <person name="St Leger R.J."/>
            <person name="Wang C."/>
        </authorList>
    </citation>
    <scope>NUCLEOTIDE SEQUENCE [LARGE SCALE GENOMIC DNA]</scope>
    <source>
        <strain evidence="1 2">CM01</strain>
    </source>
</reference>
<dbReference type="GeneID" id="18163280"/>
<evidence type="ECO:0000313" key="1">
    <source>
        <dbReference type="EMBL" id="EGX96591.1"/>
    </source>
</evidence>
<keyword evidence="2" id="KW-1185">Reference proteome</keyword>
<dbReference type="AlphaFoldDB" id="G3J420"/>
<accession>G3J420</accession>
<dbReference type="VEuPathDB" id="FungiDB:CCM_01249"/>
<dbReference type="KEGG" id="cmt:CCM_01249"/>